<dbReference type="InterPro" id="IPR029058">
    <property type="entry name" value="AB_hydrolase_fold"/>
</dbReference>
<dbReference type="OrthoDB" id="2498029at2759"/>
<dbReference type="HOGENOM" id="CLU_1992669_0_0_1"/>
<evidence type="ECO:0000313" key="1">
    <source>
        <dbReference type="EMBL" id="KIW10054.1"/>
    </source>
</evidence>
<sequence>MLPLLEFTTVGTLFHPDGATGKLPTVVAAGGWCYTKKIVLPHIARIVNQKGIQFLGFDYAGFGESSMDRRQHLDPWKQISDYRNALTYVESRDDVDSNWSKAQAPGRKIADWVLGSLPLFLSTGS</sequence>
<evidence type="ECO:0008006" key="3">
    <source>
        <dbReference type="Google" id="ProtNLM"/>
    </source>
</evidence>
<evidence type="ECO:0000313" key="2">
    <source>
        <dbReference type="Proteomes" id="UP000053328"/>
    </source>
</evidence>
<dbReference type="VEuPathDB" id="FungiDB:PV08_11830"/>
<name>A0A0D2BFE7_9EURO</name>
<dbReference type="AlphaFoldDB" id="A0A0D2BFE7"/>
<organism evidence="1 2">
    <name type="scientific">Exophiala spinifera</name>
    <dbReference type="NCBI Taxonomy" id="91928"/>
    <lineage>
        <taxon>Eukaryota</taxon>
        <taxon>Fungi</taxon>
        <taxon>Dikarya</taxon>
        <taxon>Ascomycota</taxon>
        <taxon>Pezizomycotina</taxon>
        <taxon>Eurotiomycetes</taxon>
        <taxon>Chaetothyriomycetidae</taxon>
        <taxon>Chaetothyriales</taxon>
        <taxon>Herpotrichiellaceae</taxon>
        <taxon>Exophiala</taxon>
    </lineage>
</organism>
<proteinExistence type="predicted"/>
<dbReference type="EMBL" id="KN847501">
    <property type="protein sequence ID" value="KIW10054.1"/>
    <property type="molecule type" value="Genomic_DNA"/>
</dbReference>
<dbReference type="GeneID" id="27338913"/>
<accession>A0A0D2BFE7</accession>
<dbReference type="Gene3D" id="3.40.50.1820">
    <property type="entry name" value="alpha/beta hydrolase"/>
    <property type="match status" value="1"/>
</dbReference>
<gene>
    <name evidence="1" type="ORF">PV08_11830</name>
</gene>
<protein>
    <recommendedName>
        <fullName evidence="3">AB hydrolase-1 domain-containing protein</fullName>
    </recommendedName>
</protein>
<dbReference type="SUPFAM" id="SSF53474">
    <property type="entry name" value="alpha/beta-Hydrolases"/>
    <property type="match status" value="1"/>
</dbReference>
<dbReference type="Proteomes" id="UP000053328">
    <property type="component" value="Unassembled WGS sequence"/>
</dbReference>
<reference evidence="1 2" key="1">
    <citation type="submission" date="2015-01" db="EMBL/GenBank/DDBJ databases">
        <title>The Genome Sequence of Exophiala spinifera CBS89968.</title>
        <authorList>
            <consortium name="The Broad Institute Genomics Platform"/>
            <person name="Cuomo C."/>
            <person name="de Hoog S."/>
            <person name="Gorbushina A."/>
            <person name="Stielow B."/>
            <person name="Teixiera M."/>
            <person name="Abouelleil A."/>
            <person name="Chapman S.B."/>
            <person name="Priest M."/>
            <person name="Young S.K."/>
            <person name="Wortman J."/>
            <person name="Nusbaum C."/>
            <person name="Birren B."/>
        </authorList>
    </citation>
    <scope>NUCLEOTIDE SEQUENCE [LARGE SCALE GENOMIC DNA]</scope>
    <source>
        <strain evidence="1 2">CBS 89968</strain>
    </source>
</reference>
<keyword evidence="2" id="KW-1185">Reference proteome</keyword>
<dbReference type="RefSeq" id="XP_016230270.1">
    <property type="nucleotide sequence ID" value="XM_016386138.1"/>
</dbReference>